<dbReference type="PANTHER" id="PTHR13774">
    <property type="entry name" value="PHENAZINE BIOSYNTHESIS PROTEIN"/>
    <property type="match status" value="1"/>
</dbReference>
<sequence>MAYEFVTVDVFTKTRYEGNPLAIIKIPKSASVTQDQKQAIAKEFNLSESTFLHERSTEAYEWTVDIFLTNGEIPFAGHPTIGTACHVLSEIAESGAHASDETIKAIFNVKAGKIDLQYNIRDETTKASIPHNVNIHQRTCSRESLRQFQPNLKAAEESSKISLKESSPVVSIVKGMTFVLVELADEKALGAVSTTNSSIEFTDLDEGWNETFVGWYFYVRLGSSEDGVVKLRTRMIEGLLEDPATGSAASALAGYLSLKEGKPGTTLKYEMTQGVEIGRRSEIGIEVIMAESQGIDTINLIGTAVRVMEGRVMA</sequence>
<proteinExistence type="predicted"/>
<dbReference type="PIRSF" id="PIRSF016184">
    <property type="entry name" value="PhzC_PhzF"/>
    <property type="match status" value="1"/>
</dbReference>
<dbReference type="OrthoDB" id="412383at2759"/>
<evidence type="ECO:0000313" key="3">
    <source>
        <dbReference type="Proteomes" id="UP000799750"/>
    </source>
</evidence>
<gene>
    <name evidence="2" type="ORF">BU16DRAFT_462130</name>
</gene>
<dbReference type="AlphaFoldDB" id="A0A6A6QSY6"/>
<dbReference type="NCBIfam" id="TIGR00654">
    <property type="entry name" value="PhzF_family"/>
    <property type="match status" value="1"/>
</dbReference>
<dbReference type="GO" id="GO:0005737">
    <property type="term" value="C:cytoplasm"/>
    <property type="evidence" value="ECO:0007669"/>
    <property type="project" value="TreeGrafter"/>
</dbReference>
<dbReference type="GO" id="GO:0016853">
    <property type="term" value="F:isomerase activity"/>
    <property type="evidence" value="ECO:0007669"/>
    <property type="project" value="TreeGrafter"/>
</dbReference>
<evidence type="ECO:0000256" key="1">
    <source>
        <dbReference type="PIRSR" id="PIRSR016184-1"/>
    </source>
</evidence>
<dbReference type="EMBL" id="MU004189">
    <property type="protein sequence ID" value="KAF2495224.1"/>
    <property type="molecule type" value="Genomic_DNA"/>
</dbReference>
<protein>
    <submittedName>
        <fullName evidence="2">Diaminopimelate epimerase-like protein</fullName>
    </submittedName>
</protein>
<accession>A0A6A6QSY6</accession>
<dbReference type="SUPFAM" id="SSF54506">
    <property type="entry name" value="Diaminopimelate epimerase-like"/>
    <property type="match status" value="1"/>
</dbReference>
<keyword evidence="3" id="KW-1185">Reference proteome</keyword>
<dbReference type="Pfam" id="PF02567">
    <property type="entry name" value="PhzC-PhzF"/>
    <property type="match status" value="1"/>
</dbReference>
<dbReference type="Proteomes" id="UP000799750">
    <property type="component" value="Unassembled WGS sequence"/>
</dbReference>
<name>A0A6A6QSY6_9PEZI</name>
<feature type="active site" evidence="1">
    <location>
        <position position="48"/>
    </location>
</feature>
<dbReference type="PANTHER" id="PTHR13774:SF32">
    <property type="entry name" value="ANTISENSE-ENHANCING SEQUENCE 1"/>
    <property type="match status" value="1"/>
</dbReference>
<organism evidence="2 3">
    <name type="scientific">Lophium mytilinum</name>
    <dbReference type="NCBI Taxonomy" id="390894"/>
    <lineage>
        <taxon>Eukaryota</taxon>
        <taxon>Fungi</taxon>
        <taxon>Dikarya</taxon>
        <taxon>Ascomycota</taxon>
        <taxon>Pezizomycotina</taxon>
        <taxon>Dothideomycetes</taxon>
        <taxon>Pleosporomycetidae</taxon>
        <taxon>Mytilinidiales</taxon>
        <taxon>Mytilinidiaceae</taxon>
        <taxon>Lophium</taxon>
    </lineage>
</organism>
<dbReference type="InterPro" id="IPR003719">
    <property type="entry name" value="Phenazine_PhzF-like"/>
</dbReference>
<evidence type="ECO:0000313" key="2">
    <source>
        <dbReference type="EMBL" id="KAF2495224.1"/>
    </source>
</evidence>
<reference evidence="2" key="1">
    <citation type="journal article" date="2020" name="Stud. Mycol.">
        <title>101 Dothideomycetes genomes: a test case for predicting lifestyles and emergence of pathogens.</title>
        <authorList>
            <person name="Haridas S."/>
            <person name="Albert R."/>
            <person name="Binder M."/>
            <person name="Bloem J."/>
            <person name="Labutti K."/>
            <person name="Salamov A."/>
            <person name="Andreopoulos B."/>
            <person name="Baker S."/>
            <person name="Barry K."/>
            <person name="Bills G."/>
            <person name="Bluhm B."/>
            <person name="Cannon C."/>
            <person name="Castanera R."/>
            <person name="Culley D."/>
            <person name="Daum C."/>
            <person name="Ezra D."/>
            <person name="Gonzalez J."/>
            <person name="Henrissat B."/>
            <person name="Kuo A."/>
            <person name="Liang C."/>
            <person name="Lipzen A."/>
            <person name="Lutzoni F."/>
            <person name="Magnuson J."/>
            <person name="Mondo S."/>
            <person name="Nolan M."/>
            <person name="Ohm R."/>
            <person name="Pangilinan J."/>
            <person name="Park H.-J."/>
            <person name="Ramirez L."/>
            <person name="Alfaro M."/>
            <person name="Sun H."/>
            <person name="Tritt A."/>
            <person name="Yoshinaga Y."/>
            <person name="Zwiers L.-H."/>
            <person name="Turgeon B."/>
            <person name="Goodwin S."/>
            <person name="Spatafora J."/>
            <person name="Crous P."/>
            <person name="Grigoriev I."/>
        </authorList>
    </citation>
    <scope>NUCLEOTIDE SEQUENCE</scope>
    <source>
        <strain evidence="2">CBS 269.34</strain>
    </source>
</reference>
<dbReference type="Gene3D" id="3.10.310.10">
    <property type="entry name" value="Diaminopimelate Epimerase, Chain A, domain 1"/>
    <property type="match status" value="2"/>
</dbReference>